<organism evidence="1 2">
    <name type="scientific">Clonostachys rosea f. rosea IK726</name>
    <dbReference type="NCBI Taxonomy" id="1349383"/>
    <lineage>
        <taxon>Eukaryota</taxon>
        <taxon>Fungi</taxon>
        <taxon>Dikarya</taxon>
        <taxon>Ascomycota</taxon>
        <taxon>Pezizomycotina</taxon>
        <taxon>Sordariomycetes</taxon>
        <taxon>Hypocreomycetidae</taxon>
        <taxon>Hypocreales</taxon>
        <taxon>Bionectriaceae</taxon>
        <taxon>Clonostachys</taxon>
    </lineage>
</organism>
<dbReference type="Proteomes" id="UP000836387">
    <property type="component" value="Unassembled WGS sequence"/>
</dbReference>
<gene>
    <name evidence="1" type="ORF">CRV2_00003508</name>
</gene>
<proteinExistence type="predicted"/>
<reference evidence="1" key="1">
    <citation type="submission" date="2020-04" db="EMBL/GenBank/DDBJ databases">
        <authorList>
            <person name="Broberg M."/>
        </authorList>
    </citation>
    <scope>NUCLEOTIDE SEQUENCE</scope>
</reference>
<evidence type="ECO:0000313" key="1">
    <source>
        <dbReference type="EMBL" id="CAG9936329.1"/>
    </source>
</evidence>
<keyword evidence="2" id="KW-1185">Reference proteome</keyword>
<comment type="caution">
    <text evidence="1">The sequence shown here is derived from an EMBL/GenBank/DDBJ whole genome shotgun (WGS) entry which is preliminary data.</text>
</comment>
<name>A0ACA9T623_BIOOC</name>
<sequence length="237" mass="26647">MSCELHIKTSTSSLLFCLSLFKKIPTTWSRLPVSRTHLDLRFTIFTFFIDLDPHHKEESLEVKMSSSAFEKMEKYFIPRLKMPLHIIEVIMIIVAIILAGVRLTTITTRTRTDMMAIAMGAKSLVVIAYQLLSEHVAQWKRFASLKANLILNALEIVFWAAVAFMAIQSNTRSCKGASCGLGWGVLVIAILIRIGAATHPTPISAVSMDRLLEDILLLEDTLLGDTLLKDTRAHRMY</sequence>
<dbReference type="EMBL" id="CADEHS020000001">
    <property type="protein sequence ID" value="CAG9936329.1"/>
    <property type="molecule type" value="Genomic_DNA"/>
</dbReference>
<reference evidence="1" key="2">
    <citation type="submission" date="2021-10" db="EMBL/GenBank/DDBJ databases">
        <authorList>
            <person name="Piombo E."/>
        </authorList>
    </citation>
    <scope>NUCLEOTIDE SEQUENCE</scope>
</reference>
<accession>A0ACA9T623</accession>
<evidence type="ECO:0000313" key="2">
    <source>
        <dbReference type="Proteomes" id="UP000836387"/>
    </source>
</evidence>
<protein>
    <submittedName>
        <fullName evidence="1">Uncharacterized protein</fullName>
    </submittedName>
</protein>